<dbReference type="InterPro" id="IPR018979">
    <property type="entry name" value="FERM_N"/>
</dbReference>
<dbReference type="InterPro" id="IPR000299">
    <property type="entry name" value="FERM_domain"/>
</dbReference>
<name>A0A504Y8D2_FASGI</name>
<evidence type="ECO:0000256" key="1">
    <source>
        <dbReference type="SAM" id="MobiDB-lite"/>
    </source>
</evidence>
<proteinExistence type="predicted"/>
<sequence length="242" mass="27067">MQYAMEPVATSGYLSDGDTTAESINLAHLEGHQWNQLQDGTIEVTDRLPKKEYYMSLRRFNSQMPGSATGTAQRLGSISSGSILGPSNGTVGLVNTSLPTGGTAVQPTSPRSTSGTMRGRTNNSMNDFKPSGKTVDCTVVMLDGTTREFRLDKAAYGQQLFDSVCTHLGLLEVEFFGITYYDATNNWYWLQLDQKIAKQLGKNEWQFEFQVRFYPYDIDSIKEDLTRYYLCLQVRQDIVSGQ</sequence>
<keyword evidence="4" id="KW-1185">Reference proteome</keyword>
<gene>
    <name evidence="3" type="ORF">FGIG_12000</name>
</gene>
<dbReference type="GO" id="GO:0031032">
    <property type="term" value="P:actomyosin structure organization"/>
    <property type="evidence" value="ECO:0007669"/>
    <property type="project" value="TreeGrafter"/>
</dbReference>
<dbReference type="InterPro" id="IPR019747">
    <property type="entry name" value="FERM_CS"/>
</dbReference>
<dbReference type="PANTHER" id="PTHR23280">
    <property type="entry name" value="4.1 G PROTEIN"/>
    <property type="match status" value="1"/>
</dbReference>
<feature type="compositionally biased region" description="Polar residues" evidence="1">
    <location>
        <begin position="100"/>
        <end position="126"/>
    </location>
</feature>
<dbReference type="OrthoDB" id="6589456at2759"/>
<feature type="region of interest" description="Disordered" evidence="1">
    <location>
        <begin position="100"/>
        <end position="128"/>
    </location>
</feature>
<dbReference type="PANTHER" id="PTHR23280:SF21">
    <property type="entry name" value="PROTEIN 4.1 HOMOLOG"/>
    <property type="match status" value="1"/>
</dbReference>
<dbReference type="SUPFAM" id="SSF54236">
    <property type="entry name" value="Ubiquitin-like"/>
    <property type="match status" value="1"/>
</dbReference>
<organism evidence="3 4">
    <name type="scientific">Fasciola gigantica</name>
    <name type="common">Giant liver fluke</name>
    <dbReference type="NCBI Taxonomy" id="46835"/>
    <lineage>
        <taxon>Eukaryota</taxon>
        <taxon>Metazoa</taxon>
        <taxon>Spiralia</taxon>
        <taxon>Lophotrochozoa</taxon>
        <taxon>Platyhelminthes</taxon>
        <taxon>Trematoda</taxon>
        <taxon>Digenea</taxon>
        <taxon>Plagiorchiida</taxon>
        <taxon>Echinostomata</taxon>
        <taxon>Echinostomatoidea</taxon>
        <taxon>Fasciolidae</taxon>
        <taxon>Fasciola</taxon>
    </lineage>
</organism>
<dbReference type="GO" id="GO:0005886">
    <property type="term" value="C:plasma membrane"/>
    <property type="evidence" value="ECO:0007669"/>
    <property type="project" value="TreeGrafter"/>
</dbReference>
<protein>
    <submittedName>
        <fullName evidence="3">Band 4.1 protein 3</fullName>
    </submittedName>
</protein>
<evidence type="ECO:0000313" key="4">
    <source>
        <dbReference type="Proteomes" id="UP000316759"/>
    </source>
</evidence>
<dbReference type="AlphaFoldDB" id="A0A504Y8D2"/>
<evidence type="ECO:0000313" key="3">
    <source>
        <dbReference type="EMBL" id="TPP57344.1"/>
    </source>
</evidence>
<dbReference type="PROSITE" id="PS50057">
    <property type="entry name" value="FERM_3"/>
    <property type="match status" value="1"/>
</dbReference>
<dbReference type="EMBL" id="SUNJ01013328">
    <property type="protein sequence ID" value="TPP57344.1"/>
    <property type="molecule type" value="Genomic_DNA"/>
</dbReference>
<dbReference type="SUPFAM" id="SSF47031">
    <property type="entry name" value="Second domain of FERM"/>
    <property type="match status" value="1"/>
</dbReference>
<comment type="caution">
    <text evidence="3">The sequence shown here is derived from an EMBL/GenBank/DDBJ whole genome shotgun (WGS) entry which is preliminary data.</text>
</comment>
<dbReference type="CDD" id="cd01765">
    <property type="entry name" value="FERM_F0_F1"/>
    <property type="match status" value="1"/>
</dbReference>
<dbReference type="PROSITE" id="PS00660">
    <property type="entry name" value="FERM_1"/>
    <property type="match status" value="1"/>
</dbReference>
<dbReference type="InterPro" id="IPR029071">
    <property type="entry name" value="Ubiquitin-like_domsf"/>
</dbReference>
<dbReference type="Proteomes" id="UP000316759">
    <property type="component" value="Unassembled WGS sequence"/>
</dbReference>
<dbReference type="Gene3D" id="1.20.80.60">
    <property type="match status" value="1"/>
</dbReference>
<evidence type="ECO:0000259" key="2">
    <source>
        <dbReference type="PROSITE" id="PS50057"/>
    </source>
</evidence>
<dbReference type="Gene3D" id="3.10.20.90">
    <property type="entry name" value="Phosphatidylinositol 3-kinase Catalytic Subunit, Chain A, domain 1"/>
    <property type="match status" value="1"/>
</dbReference>
<dbReference type="GO" id="GO:0005856">
    <property type="term" value="C:cytoskeleton"/>
    <property type="evidence" value="ECO:0007669"/>
    <property type="project" value="TreeGrafter"/>
</dbReference>
<feature type="domain" description="FERM" evidence="2">
    <location>
        <begin position="135"/>
        <end position="242"/>
    </location>
</feature>
<dbReference type="STRING" id="46835.A0A504Y8D2"/>
<dbReference type="InterPro" id="IPR035963">
    <property type="entry name" value="FERM_2"/>
</dbReference>
<dbReference type="Pfam" id="PF09379">
    <property type="entry name" value="FERM_N"/>
    <property type="match status" value="1"/>
</dbReference>
<accession>A0A504Y8D2</accession>
<reference evidence="3 4" key="1">
    <citation type="submission" date="2019-04" db="EMBL/GenBank/DDBJ databases">
        <title>Annotation for the trematode Fasciola gigantica.</title>
        <authorList>
            <person name="Choi Y.-J."/>
        </authorList>
    </citation>
    <scope>NUCLEOTIDE SEQUENCE [LARGE SCALE GENOMIC DNA]</scope>
    <source>
        <strain evidence="3">Uganda_cow_1</strain>
    </source>
</reference>